<gene>
    <name evidence="2" type="primary">LOC142168340</name>
</gene>
<organism evidence="1 2">
    <name type="scientific">Nicotiana tabacum</name>
    <name type="common">Common tobacco</name>
    <dbReference type="NCBI Taxonomy" id="4097"/>
    <lineage>
        <taxon>Eukaryota</taxon>
        <taxon>Viridiplantae</taxon>
        <taxon>Streptophyta</taxon>
        <taxon>Embryophyta</taxon>
        <taxon>Tracheophyta</taxon>
        <taxon>Spermatophyta</taxon>
        <taxon>Magnoliopsida</taxon>
        <taxon>eudicotyledons</taxon>
        <taxon>Gunneridae</taxon>
        <taxon>Pentapetalae</taxon>
        <taxon>asterids</taxon>
        <taxon>lamiids</taxon>
        <taxon>Solanales</taxon>
        <taxon>Solanaceae</taxon>
        <taxon>Nicotianoideae</taxon>
        <taxon>Nicotianeae</taxon>
        <taxon>Nicotiana</taxon>
    </lineage>
</organism>
<reference evidence="2" key="2">
    <citation type="submission" date="2025-08" db="UniProtKB">
        <authorList>
            <consortium name="RefSeq"/>
        </authorList>
    </citation>
    <scope>IDENTIFICATION</scope>
    <source>
        <tissue evidence="2">Leaf</tissue>
    </source>
</reference>
<name>A0AC58SJG9_TOBAC</name>
<protein>
    <submittedName>
        <fullName evidence="2">Uncharacterized protein LOC142168340</fullName>
    </submittedName>
</protein>
<keyword evidence="1" id="KW-1185">Reference proteome</keyword>
<proteinExistence type="predicted"/>
<dbReference type="Proteomes" id="UP000790787">
    <property type="component" value="Chromosome 13"/>
</dbReference>
<dbReference type="RefSeq" id="XP_075085115.1">
    <property type="nucleotide sequence ID" value="XM_075229014.1"/>
</dbReference>
<accession>A0AC58SJG9</accession>
<evidence type="ECO:0000313" key="1">
    <source>
        <dbReference type="Proteomes" id="UP000790787"/>
    </source>
</evidence>
<reference evidence="1" key="1">
    <citation type="journal article" date="2014" name="Nat. Commun.">
        <title>The tobacco genome sequence and its comparison with those of tomato and potato.</title>
        <authorList>
            <person name="Sierro N."/>
            <person name="Battey J.N."/>
            <person name="Ouadi S."/>
            <person name="Bakaher N."/>
            <person name="Bovet L."/>
            <person name="Willig A."/>
            <person name="Goepfert S."/>
            <person name="Peitsch M.C."/>
            <person name="Ivanov N.V."/>
        </authorList>
    </citation>
    <scope>NUCLEOTIDE SEQUENCE [LARGE SCALE GENOMIC DNA]</scope>
</reference>
<sequence length="121" mass="13428">MVVDDLSDVANTEVNIGVTENSEIDPSDPLYLHPSDNPGAMLVFVPLSGVGYRSWRRSVLRGLSVKNKLGFIIGECKRPDPHSPMFRQWERCDDMVTSWILNSLSKAIAGSVEYANDAMET</sequence>
<evidence type="ECO:0000313" key="2">
    <source>
        <dbReference type="RefSeq" id="XP_075085115.1"/>
    </source>
</evidence>